<protein>
    <submittedName>
        <fullName evidence="1">Uncharacterized protein</fullName>
    </submittedName>
</protein>
<dbReference type="RefSeq" id="WP_301191434.1">
    <property type="nucleotide sequence ID" value="NZ_JAPDPJ010000038.1"/>
</dbReference>
<sequence length="152" mass="17147">MIRKQFIANIVGSIILFLFIIGVDANAQCLSFAKKVGKPKLGNFVHDGNYNATTLGAGETAELYKTFFKGQKYRIAVSKIDNLPEIHFRVVNEDNKTLFDNKDHDYTDVWDFSVETTQTLVVKIKVLDDYNTNELNSTNGCVCVLFGIEKNK</sequence>
<name>A0AAE3M7A0_9BACT</name>
<dbReference type="AlphaFoldDB" id="A0AAE3M7A0"/>
<organism evidence="1 2">
    <name type="scientific">Plebeiibacterium sediminum</name>
    <dbReference type="NCBI Taxonomy" id="2992112"/>
    <lineage>
        <taxon>Bacteria</taxon>
        <taxon>Pseudomonadati</taxon>
        <taxon>Bacteroidota</taxon>
        <taxon>Bacteroidia</taxon>
        <taxon>Marinilabiliales</taxon>
        <taxon>Marinilabiliaceae</taxon>
        <taxon>Plebeiibacterium</taxon>
    </lineage>
</organism>
<evidence type="ECO:0000313" key="2">
    <source>
        <dbReference type="Proteomes" id="UP001209229"/>
    </source>
</evidence>
<keyword evidence="2" id="KW-1185">Reference proteome</keyword>
<dbReference type="Proteomes" id="UP001209229">
    <property type="component" value="Unassembled WGS sequence"/>
</dbReference>
<evidence type="ECO:0000313" key="1">
    <source>
        <dbReference type="EMBL" id="MCW3787870.1"/>
    </source>
</evidence>
<proteinExistence type="predicted"/>
<gene>
    <name evidence="1" type="ORF">OM075_15450</name>
</gene>
<dbReference type="EMBL" id="JAPDPJ010000038">
    <property type="protein sequence ID" value="MCW3787870.1"/>
    <property type="molecule type" value="Genomic_DNA"/>
</dbReference>
<reference evidence="1" key="1">
    <citation type="submission" date="2022-10" db="EMBL/GenBank/DDBJ databases">
        <authorList>
            <person name="Yu W.X."/>
        </authorList>
    </citation>
    <scope>NUCLEOTIDE SEQUENCE</scope>
    <source>
        <strain evidence="1">AAT</strain>
    </source>
</reference>
<comment type="caution">
    <text evidence="1">The sequence shown here is derived from an EMBL/GenBank/DDBJ whole genome shotgun (WGS) entry which is preliminary data.</text>
</comment>
<accession>A0AAE3M7A0</accession>